<evidence type="ECO:0000256" key="4">
    <source>
        <dbReference type="PROSITE-ProRule" id="PRU00146"/>
    </source>
</evidence>
<keyword evidence="3" id="KW-0862">Zinc</keyword>
<dbReference type="Pfam" id="PF00628">
    <property type="entry name" value="PHD"/>
    <property type="match status" value="1"/>
</dbReference>
<dbReference type="GO" id="GO:0008270">
    <property type="term" value="F:zinc ion binding"/>
    <property type="evidence" value="ECO:0007669"/>
    <property type="project" value="UniProtKB-KW"/>
</dbReference>
<evidence type="ECO:0000256" key="5">
    <source>
        <dbReference type="SAM" id="MobiDB-lite"/>
    </source>
</evidence>
<dbReference type="AlphaFoldDB" id="A0A2R5GP42"/>
<keyword evidence="6" id="KW-0812">Transmembrane</keyword>
<keyword evidence="1" id="KW-0479">Metal-binding</keyword>
<dbReference type="CDD" id="cd15532">
    <property type="entry name" value="PHD2_CHD_II"/>
    <property type="match status" value="1"/>
</dbReference>
<dbReference type="InterPro" id="IPR019786">
    <property type="entry name" value="Zinc_finger_PHD-type_CS"/>
</dbReference>
<dbReference type="InterPro" id="IPR013083">
    <property type="entry name" value="Znf_RING/FYVE/PHD"/>
</dbReference>
<keyword evidence="6" id="KW-0472">Membrane</keyword>
<dbReference type="SMART" id="SM00249">
    <property type="entry name" value="PHD"/>
    <property type="match status" value="1"/>
</dbReference>
<dbReference type="SUPFAM" id="SSF57903">
    <property type="entry name" value="FYVE/PHD zinc finger"/>
    <property type="match status" value="1"/>
</dbReference>
<evidence type="ECO:0000256" key="1">
    <source>
        <dbReference type="ARBA" id="ARBA00022723"/>
    </source>
</evidence>
<feature type="compositionally biased region" description="Acidic residues" evidence="5">
    <location>
        <begin position="383"/>
        <end position="473"/>
    </location>
</feature>
<feature type="region of interest" description="Disordered" evidence="5">
    <location>
        <begin position="37"/>
        <end position="58"/>
    </location>
</feature>
<evidence type="ECO:0000256" key="2">
    <source>
        <dbReference type="ARBA" id="ARBA00022771"/>
    </source>
</evidence>
<feature type="transmembrane region" description="Helical" evidence="6">
    <location>
        <begin position="571"/>
        <end position="589"/>
    </location>
</feature>
<dbReference type="InterPro" id="IPR011011">
    <property type="entry name" value="Znf_FYVE_PHD"/>
</dbReference>
<name>A0A2R5GP42_9STRA</name>
<dbReference type="EMBL" id="BEYU01000126">
    <property type="protein sequence ID" value="GBG32642.1"/>
    <property type="molecule type" value="Genomic_DNA"/>
</dbReference>
<feature type="compositionally biased region" description="Basic residues" evidence="5">
    <location>
        <begin position="533"/>
        <end position="548"/>
    </location>
</feature>
<proteinExistence type="predicted"/>
<sequence>MGGATGSGGEVKAGLLDFLPPAGALPAVIRRALAPATEDAAAAAGSTPRSLTRKGKSEDAARRLKSKLGHLVGFEFETCPPFNKKHFRPKTKSSEENERAKRLAAESIAAGNAEKERMQRSLWFTRAQDNALVRGVERYGLGDWGAVIESDPVFAGLECPLEALPVRFAVLKEAFHGDDEILVARNIDGEEGVLLKIEKGARGRPRVASVGIKSENEDFCSLCEQGGDLLLCDGCPRSYHLPCLGIEEPPEEDEWFCPECLANAKDIVDDSELDDRSWRDYIKVFMDVGTAKASSEERNAEFLESQDGEEIEGIVTQTLKRMVQAPDADFEKITREIEGLSGFVSENIPKAESKLLQQFVDRYETELKGRSDKRQDGKPGGGPEDDEEEDDDDDEEDDEEEDDEEEDEDDDVDEEDEEDDDEEDDDDDDDEEDDDEEDDEEDDGMVREDDEEDDDDPPIPEVAESDLDSDTDNEGSRAGVTASSGSRGPNKREASGSGSRRSGGGTGIIDAGDEEEDDDDEGAGSGHNSDARRKAKRPRMSSSPRHKTSAGAEASTKKTAAAWKVLECPSIFFHIVIVIIIIIICANVNECIPS</sequence>
<feature type="compositionally biased region" description="Acidic residues" evidence="5">
    <location>
        <begin position="511"/>
        <end position="522"/>
    </location>
</feature>
<feature type="compositionally biased region" description="Basic and acidic residues" evidence="5">
    <location>
        <begin position="366"/>
        <end position="377"/>
    </location>
</feature>
<dbReference type="GO" id="GO:0003714">
    <property type="term" value="F:transcription corepressor activity"/>
    <property type="evidence" value="ECO:0007669"/>
    <property type="project" value="InterPro"/>
</dbReference>
<dbReference type="Gene3D" id="3.30.40.10">
    <property type="entry name" value="Zinc/RING finger domain, C3HC4 (zinc finger)"/>
    <property type="match status" value="1"/>
</dbReference>
<accession>A0A2R5GP42</accession>
<dbReference type="InterPro" id="IPR001965">
    <property type="entry name" value="Znf_PHD"/>
</dbReference>
<dbReference type="InParanoid" id="A0A2R5GP42"/>
<keyword evidence="2 4" id="KW-0863">Zinc-finger</keyword>
<dbReference type="InterPro" id="IPR019787">
    <property type="entry name" value="Znf_PHD-finger"/>
</dbReference>
<evidence type="ECO:0000256" key="3">
    <source>
        <dbReference type="ARBA" id="ARBA00022833"/>
    </source>
</evidence>
<comment type="caution">
    <text evidence="8">The sequence shown here is derived from an EMBL/GenBank/DDBJ whole genome shotgun (WGS) entry which is preliminary data.</text>
</comment>
<organism evidence="8 9">
    <name type="scientific">Hondaea fermentalgiana</name>
    <dbReference type="NCBI Taxonomy" id="2315210"/>
    <lineage>
        <taxon>Eukaryota</taxon>
        <taxon>Sar</taxon>
        <taxon>Stramenopiles</taxon>
        <taxon>Bigyra</taxon>
        <taxon>Labyrinthulomycetes</taxon>
        <taxon>Thraustochytrida</taxon>
        <taxon>Thraustochytriidae</taxon>
        <taxon>Hondaea</taxon>
    </lineage>
</organism>
<feature type="region of interest" description="Disordered" evidence="5">
    <location>
        <begin position="366"/>
        <end position="556"/>
    </location>
</feature>
<protein>
    <submittedName>
        <fullName evidence="8">PHD finger protein 21A</fullName>
    </submittedName>
</protein>
<evidence type="ECO:0000313" key="8">
    <source>
        <dbReference type="EMBL" id="GBG32642.1"/>
    </source>
</evidence>
<dbReference type="OrthoDB" id="1870062at2759"/>
<feature type="domain" description="PHD-type" evidence="7">
    <location>
        <begin position="217"/>
        <end position="263"/>
    </location>
</feature>
<dbReference type="GO" id="GO:0006357">
    <property type="term" value="P:regulation of transcription by RNA polymerase II"/>
    <property type="evidence" value="ECO:0007669"/>
    <property type="project" value="TreeGrafter"/>
</dbReference>
<evidence type="ECO:0000313" key="9">
    <source>
        <dbReference type="Proteomes" id="UP000241890"/>
    </source>
</evidence>
<evidence type="ECO:0000259" key="7">
    <source>
        <dbReference type="PROSITE" id="PS50016"/>
    </source>
</evidence>
<keyword evidence="6" id="KW-1133">Transmembrane helix</keyword>
<dbReference type="Proteomes" id="UP000241890">
    <property type="component" value="Unassembled WGS sequence"/>
</dbReference>
<reference evidence="8 9" key="1">
    <citation type="submission" date="2017-12" db="EMBL/GenBank/DDBJ databases">
        <title>Sequencing, de novo assembly and annotation of complete genome of a new Thraustochytrid species, strain FCC1311.</title>
        <authorList>
            <person name="Sedici K."/>
            <person name="Godart F."/>
            <person name="Aiese Cigliano R."/>
            <person name="Sanseverino W."/>
            <person name="Barakat M."/>
            <person name="Ortet P."/>
            <person name="Marechal E."/>
            <person name="Cagnac O."/>
            <person name="Amato A."/>
        </authorList>
    </citation>
    <scope>NUCLEOTIDE SEQUENCE [LARGE SCALE GENOMIC DNA]</scope>
</reference>
<dbReference type="PROSITE" id="PS01359">
    <property type="entry name" value="ZF_PHD_1"/>
    <property type="match status" value="1"/>
</dbReference>
<dbReference type="GO" id="GO:0005634">
    <property type="term" value="C:nucleus"/>
    <property type="evidence" value="ECO:0007669"/>
    <property type="project" value="TreeGrafter"/>
</dbReference>
<gene>
    <name evidence="8" type="ORF">FCC1311_088672</name>
</gene>
<dbReference type="PROSITE" id="PS50016">
    <property type="entry name" value="ZF_PHD_2"/>
    <property type="match status" value="1"/>
</dbReference>
<keyword evidence="9" id="KW-1185">Reference proteome</keyword>
<dbReference type="PANTHER" id="PTHR46309">
    <property type="entry name" value="PHD FINGER PROTEIN 12"/>
    <property type="match status" value="1"/>
</dbReference>
<dbReference type="InterPro" id="IPR042163">
    <property type="entry name" value="PHF12"/>
</dbReference>
<evidence type="ECO:0000256" key="6">
    <source>
        <dbReference type="SAM" id="Phobius"/>
    </source>
</evidence>
<dbReference type="PANTHER" id="PTHR46309:SF12">
    <property type="entry name" value="GB|AAC80581.1"/>
    <property type="match status" value="1"/>
</dbReference>